<evidence type="ECO:0000256" key="5">
    <source>
        <dbReference type="SAM" id="Phobius"/>
    </source>
</evidence>
<dbReference type="Pfam" id="PF01479">
    <property type="entry name" value="S4"/>
    <property type="match status" value="1"/>
</dbReference>
<accession>A0A812PRS2</accession>
<comment type="similarity">
    <text evidence="3">Belongs to the TlyA family.</text>
</comment>
<dbReference type="SUPFAM" id="SSF53335">
    <property type="entry name" value="S-adenosyl-L-methionine-dependent methyltransferases"/>
    <property type="match status" value="1"/>
</dbReference>
<dbReference type="InterPro" id="IPR002877">
    <property type="entry name" value="RNA_MeTrfase_FtsJ_dom"/>
</dbReference>
<evidence type="ECO:0000256" key="1">
    <source>
        <dbReference type="ARBA" id="ARBA00010199"/>
    </source>
</evidence>
<dbReference type="Pfam" id="PF01554">
    <property type="entry name" value="MatE"/>
    <property type="match status" value="2"/>
</dbReference>
<dbReference type="AlphaFoldDB" id="A0A812PRS2"/>
<feature type="transmembrane region" description="Helical" evidence="5">
    <location>
        <begin position="283"/>
        <end position="303"/>
    </location>
</feature>
<evidence type="ECO:0000259" key="6">
    <source>
        <dbReference type="SMART" id="SM00363"/>
    </source>
</evidence>
<feature type="transmembrane region" description="Helical" evidence="5">
    <location>
        <begin position="146"/>
        <end position="165"/>
    </location>
</feature>
<dbReference type="OrthoDB" id="449109at2759"/>
<dbReference type="InterPro" id="IPR002942">
    <property type="entry name" value="S4_RNA-bd"/>
</dbReference>
<dbReference type="PANTHER" id="PTHR32319:SF0">
    <property type="entry name" value="BACTERIAL HEMOLYSIN-LIKE PROTEIN"/>
    <property type="match status" value="1"/>
</dbReference>
<dbReference type="PANTHER" id="PTHR32319">
    <property type="entry name" value="BACTERIAL HEMOLYSIN-LIKE PROTEIN"/>
    <property type="match status" value="1"/>
</dbReference>
<feature type="transmembrane region" description="Helical" evidence="5">
    <location>
        <begin position="61"/>
        <end position="84"/>
    </location>
</feature>
<feature type="transmembrane region" description="Helical" evidence="5">
    <location>
        <begin position="202"/>
        <end position="225"/>
    </location>
</feature>
<dbReference type="GO" id="GO:0032259">
    <property type="term" value="P:methylation"/>
    <property type="evidence" value="ECO:0007669"/>
    <property type="project" value="InterPro"/>
</dbReference>
<dbReference type="CDD" id="cd02440">
    <property type="entry name" value="AdoMet_MTases"/>
    <property type="match status" value="1"/>
</dbReference>
<dbReference type="SUPFAM" id="SSF55174">
    <property type="entry name" value="Alpha-L RNA-binding motif"/>
    <property type="match status" value="1"/>
</dbReference>
<organism evidence="7 8">
    <name type="scientific">Symbiodinium pilosum</name>
    <name type="common">Dinoflagellate</name>
    <dbReference type="NCBI Taxonomy" id="2952"/>
    <lineage>
        <taxon>Eukaryota</taxon>
        <taxon>Sar</taxon>
        <taxon>Alveolata</taxon>
        <taxon>Dinophyceae</taxon>
        <taxon>Suessiales</taxon>
        <taxon>Symbiodiniaceae</taxon>
        <taxon>Symbiodinium</taxon>
    </lineage>
</organism>
<comment type="caution">
    <text evidence="7">The sequence shown here is derived from an EMBL/GenBank/DDBJ whole genome shotgun (WGS) entry which is preliminary data.</text>
</comment>
<name>A0A812PRS2_SYMPI</name>
<dbReference type="EMBL" id="CAJNIZ010013169">
    <property type="protein sequence ID" value="CAE7344220.1"/>
    <property type="molecule type" value="Genomic_DNA"/>
</dbReference>
<dbReference type="InterPro" id="IPR002528">
    <property type="entry name" value="MATE_fam"/>
</dbReference>
<dbReference type="InterPro" id="IPR047048">
    <property type="entry name" value="TlyA"/>
</dbReference>
<dbReference type="CDD" id="cd00165">
    <property type="entry name" value="S4"/>
    <property type="match status" value="1"/>
</dbReference>
<dbReference type="GO" id="GO:0008168">
    <property type="term" value="F:methyltransferase activity"/>
    <property type="evidence" value="ECO:0007669"/>
    <property type="project" value="InterPro"/>
</dbReference>
<keyword evidence="8" id="KW-1185">Reference proteome</keyword>
<evidence type="ECO:0000256" key="3">
    <source>
        <dbReference type="ARBA" id="ARBA00029460"/>
    </source>
</evidence>
<evidence type="ECO:0000313" key="8">
    <source>
        <dbReference type="Proteomes" id="UP000649617"/>
    </source>
</evidence>
<evidence type="ECO:0000256" key="4">
    <source>
        <dbReference type="PROSITE-ProRule" id="PRU00182"/>
    </source>
</evidence>
<keyword evidence="5" id="KW-1133">Transmembrane helix</keyword>
<dbReference type="PROSITE" id="PS50889">
    <property type="entry name" value="S4"/>
    <property type="match status" value="1"/>
</dbReference>
<dbReference type="GO" id="GO:0003723">
    <property type="term" value="F:RNA binding"/>
    <property type="evidence" value="ECO:0007669"/>
    <property type="project" value="UniProtKB-KW"/>
</dbReference>
<dbReference type="CDD" id="cd13131">
    <property type="entry name" value="MATE_NorM_like"/>
    <property type="match status" value="1"/>
</dbReference>
<feature type="transmembrane region" description="Helical" evidence="5">
    <location>
        <begin position="105"/>
        <end position="126"/>
    </location>
</feature>
<dbReference type="Pfam" id="PF01728">
    <property type="entry name" value="FtsJ"/>
    <property type="match status" value="1"/>
</dbReference>
<evidence type="ECO:0000256" key="2">
    <source>
        <dbReference type="ARBA" id="ARBA00022884"/>
    </source>
</evidence>
<proteinExistence type="inferred from homology"/>
<dbReference type="InterPro" id="IPR036986">
    <property type="entry name" value="S4_RNA-bd_sf"/>
</dbReference>
<dbReference type="Gene3D" id="3.10.290.10">
    <property type="entry name" value="RNA-binding S4 domain"/>
    <property type="match status" value="1"/>
</dbReference>
<dbReference type="NCBIfam" id="TIGR00797">
    <property type="entry name" value="matE"/>
    <property type="match status" value="1"/>
</dbReference>
<feature type="transmembrane region" description="Helical" evidence="5">
    <location>
        <begin position="367"/>
        <end position="384"/>
    </location>
</feature>
<dbReference type="GO" id="GO:0016020">
    <property type="term" value="C:membrane"/>
    <property type="evidence" value="ECO:0007669"/>
    <property type="project" value="InterPro"/>
</dbReference>
<protein>
    <submittedName>
        <fullName evidence="7">NorM protein</fullName>
    </submittedName>
</protein>
<dbReference type="NCBIfam" id="TIGR00478">
    <property type="entry name" value="tly"/>
    <property type="match status" value="1"/>
</dbReference>
<keyword evidence="2 4" id="KW-0694">RNA-binding</keyword>
<evidence type="ECO:0000313" key="7">
    <source>
        <dbReference type="EMBL" id="CAE7344220.1"/>
    </source>
</evidence>
<feature type="transmembrane region" description="Helical" evidence="5">
    <location>
        <begin position="433"/>
        <end position="451"/>
    </location>
</feature>
<feature type="transmembrane region" description="Helical" evidence="5">
    <location>
        <begin position="250"/>
        <end position="277"/>
    </location>
</feature>
<feature type="transmembrane region" description="Helical" evidence="5">
    <location>
        <begin position="21"/>
        <end position="41"/>
    </location>
</feature>
<comment type="similarity">
    <text evidence="1">Belongs to the multi antimicrobial extrusion (MATE) (TC 2.A.66.1) family.</text>
</comment>
<feature type="transmembrane region" description="Helical" evidence="5">
    <location>
        <begin position="323"/>
        <end position="347"/>
    </location>
</feature>
<dbReference type="Proteomes" id="UP000649617">
    <property type="component" value="Unassembled WGS sequence"/>
</dbReference>
<feature type="transmembrane region" description="Helical" evidence="5">
    <location>
        <begin position="172"/>
        <end position="190"/>
    </location>
</feature>
<feature type="transmembrane region" description="Helical" evidence="5">
    <location>
        <begin position="405"/>
        <end position="427"/>
    </location>
</feature>
<dbReference type="GO" id="GO:0015297">
    <property type="term" value="F:antiporter activity"/>
    <property type="evidence" value="ECO:0007669"/>
    <property type="project" value="InterPro"/>
</dbReference>
<reference evidence="7" key="1">
    <citation type="submission" date="2021-02" db="EMBL/GenBank/DDBJ databases">
        <authorList>
            <person name="Dougan E. K."/>
            <person name="Rhodes N."/>
            <person name="Thang M."/>
            <person name="Chan C."/>
        </authorList>
    </citation>
    <scope>NUCLEOTIDE SEQUENCE</scope>
</reference>
<keyword evidence="5" id="KW-0812">Transmembrane</keyword>
<dbReference type="InterPro" id="IPR004538">
    <property type="entry name" value="Hemolysin_A/TlyA"/>
</dbReference>
<dbReference type="GO" id="GO:0042910">
    <property type="term" value="F:xenobiotic transmembrane transporter activity"/>
    <property type="evidence" value="ECO:0007669"/>
    <property type="project" value="InterPro"/>
</dbReference>
<dbReference type="InterPro" id="IPR029063">
    <property type="entry name" value="SAM-dependent_MTases_sf"/>
</dbReference>
<feature type="domain" description="RNA-binding S4" evidence="6">
    <location>
        <begin position="462"/>
        <end position="524"/>
    </location>
</feature>
<dbReference type="SMART" id="SM00363">
    <property type="entry name" value="S4"/>
    <property type="match status" value="1"/>
</dbReference>
<keyword evidence="5" id="KW-0472">Membrane</keyword>
<sequence>MAETTAPLTAPPPHSLWRREIWATLRLSAPLALTQLAMIGINTTDIVMMGWLGPADLAAGALGMNIFIPLYLFGMGIATVVTPMTAQALGARDFHGVRRTVRQGFWLTLLFAALFSLIIWNGRWLLLLFGQEADTALRADDYLKAVTWAMLPSLWFVVLRCFVTAHSRPRSVLIITLAAVAANAIGNYGLMFGNFGLPRWELMGAGVTSSIVSWLMLLAMLVFVLRDRRFKRYAILVRFWRPDWPRFRELFRIGLPIGLTLLSETSLFAGAAFLAGLISTEALAAHAIALQCAAVAFMVPLGISQASMVRVGLAAGSRDPAAVGRAGWSSLLVGMLFMTGSALVFWFAGPQLVGLFLDRDLPANAPVVELAVAFLVIAALFQLVDGAQVIAISALRGLKDTKVPMWLAMTGYWGVGFTTSVVLAFPLGLGGQGVWTGLAVGLAFVALTAVWRRAAKTRAPKIRIDVALVERGLVESRARAQALVMAGKVFAGERKVQKAGEAVAPDQPLEVRGQDHPWVSRGGLKLAHALAHFDLDPAGLVCLDIGASTGGFTDVLLQHGAARVYAVDVGHGQLAWKLRNDPRVVVLERCNARTLSAAEVPEPVDLLVCDASFIGLEVVLPAPLALTRAEARLAVLIKPQFEVGRDRVGKGGVVRDPALHEEVCQRIEAWMNAQPGWQVEGIVESPVTGPEGNKEFLMVARKTPT</sequence>
<dbReference type="Gene3D" id="3.40.50.150">
    <property type="entry name" value="Vaccinia Virus protein VP39"/>
    <property type="match status" value="1"/>
</dbReference>
<gene>
    <name evidence="7" type="primary">norM</name>
    <name evidence="7" type="ORF">SPIL2461_LOCUS8146</name>
</gene>